<name>A0ABV7HVH8_9GAMM</name>
<sequence>MKSINTAIDPSYDPYQLLRVYTYYRVLLGSLLLLIYRSNLASNVLGSENASLFVYTTWTYTIVSLVTLITLWRNRSTPTLQQRFLAILSDIISMILIMYASGGATSGLGYLLIVAVAAAGMLLPAQLAVFMAALATIALIGESLVHHLVSGVDSKALFVAGSLGAMIFITALTFQYVTRKIRDSSDKLAAHAQHIAHLQKLARLIVERMRTGIVVLNKNDDIELINEAAQTLLGLQNAGDVSLSLNQIPTLKNQLEQWRTGRAQGSDIVDNRYGPTNELRISLANLELGKTEDTLAFIEDNRAIIQQAQQLKLASLGRLTASIAHEIRNPLGAISHASQLLGESQQIPDDDRRLLEIISNHTKRVNQIIENILQVSRRKTATPTTLELTHWAQQFIDEHDRDSQMDIGLKFDTIPVHATFDASHLQQILTNLIENALRYTPQDCQEPVTLVIGIEPSRQTPYIKIVDKGPGIAPDNQKHIFEPFFTTESTGSGLGLFICQELCEANQAFLHYQCDDEQPSCFILQMAHPDKAQQ</sequence>
<dbReference type="CDD" id="cd00075">
    <property type="entry name" value="HATPase"/>
    <property type="match status" value="1"/>
</dbReference>
<organism evidence="6 7">
    <name type="scientific">Gilvimarinus japonicus</name>
    <dbReference type="NCBI Taxonomy" id="1796469"/>
    <lineage>
        <taxon>Bacteria</taxon>
        <taxon>Pseudomonadati</taxon>
        <taxon>Pseudomonadota</taxon>
        <taxon>Gammaproteobacteria</taxon>
        <taxon>Cellvibrionales</taxon>
        <taxon>Cellvibrionaceae</taxon>
        <taxon>Gilvimarinus</taxon>
    </lineage>
</organism>
<dbReference type="InterPro" id="IPR004358">
    <property type="entry name" value="Sig_transdc_His_kin-like_C"/>
</dbReference>
<dbReference type="SMART" id="SM00387">
    <property type="entry name" value="HATPase_c"/>
    <property type="match status" value="1"/>
</dbReference>
<evidence type="ECO:0000256" key="1">
    <source>
        <dbReference type="ARBA" id="ARBA00000085"/>
    </source>
</evidence>
<dbReference type="InterPro" id="IPR036097">
    <property type="entry name" value="HisK_dim/P_sf"/>
</dbReference>
<keyword evidence="4" id="KW-1133">Transmembrane helix</keyword>
<keyword evidence="6" id="KW-0418">Kinase</keyword>
<dbReference type="InterPro" id="IPR036890">
    <property type="entry name" value="HATPase_C_sf"/>
</dbReference>
<feature type="transmembrane region" description="Helical" evidence="4">
    <location>
        <begin position="21"/>
        <end position="40"/>
    </location>
</feature>
<accession>A0ABV7HVH8</accession>
<evidence type="ECO:0000256" key="4">
    <source>
        <dbReference type="SAM" id="Phobius"/>
    </source>
</evidence>
<dbReference type="InterPro" id="IPR005467">
    <property type="entry name" value="His_kinase_dom"/>
</dbReference>
<dbReference type="SUPFAM" id="SSF47384">
    <property type="entry name" value="Homodimeric domain of signal transducing histidine kinase"/>
    <property type="match status" value="1"/>
</dbReference>
<dbReference type="GO" id="GO:0016301">
    <property type="term" value="F:kinase activity"/>
    <property type="evidence" value="ECO:0007669"/>
    <property type="project" value="UniProtKB-KW"/>
</dbReference>
<feature type="domain" description="Histidine kinase" evidence="5">
    <location>
        <begin position="322"/>
        <end position="530"/>
    </location>
</feature>
<dbReference type="PANTHER" id="PTHR43065:SF52">
    <property type="entry name" value="SENSOR PROTEIN KINASE PILS"/>
    <property type="match status" value="1"/>
</dbReference>
<dbReference type="Proteomes" id="UP001595548">
    <property type="component" value="Unassembled WGS sequence"/>
</dbReference>
<dbReference type="Pfam" id="PF13188">
    <property type="entry name" value="PAS_8"/>
    <property type="match status" value="1"/>
</dbReference>
<keyword evidence="3" id="KW-0597">Phosphoprotein</keyword>
<comment type="catalytic activity">
    <reaction evidence="1">
        <text>ATP + protein L-histidine = ADP + protein N-phospho-L-histidine.</text>
        <dbReference type="EC" id="2.7.13.3"/>
    </reaction>
</comment>
<keyword evidence="4" id="KW-0472">Membrane</keyword>
<dbReference type="CDD" id="cd00082">
    <property type="entry name" value="HisKA"/>
    <property type="match status" value="1"/>
</dbReference>
<dbReference type="PANTHER" id="PTHR43065">
    <property type="entry name" value="SENSOR HISTIDINE KINASE"/>
    <property type="match status" value="1"/>
</dbReference>
<evidence type="ECO:0000259" key="5">
    <source>
        <dbReference type="PROSITE" id="PS50109"/>
    </source>
</evidence>
<gene>
    <name evidence="6" type="ORF">ACFOEB_16330</name>
</gene>
<dbReference type="InterPro" id="IPR000014">
    <property type="entry name" value="PAS"/>
</dbReference>
<dbReference type="EC" id="2.7.13.3" evidence="2"/>
<evidence type="ECO:0000313" key="6">
    <source>
        <dbReference type="EMBL" id="MFC3156778.1"/>
    </source>
</evidence>
<dbReference type="SUPFAM" id="SSF55874">
    <property type="entry name" value="ATPase domain of HSP90 chaperone/DNA topoisomerase II/histidine kinase"/>
    <property type="match status" value="1"/>
</dbReference>
<feature type="transmembrane region" description="Helical" evidence="4">
    <location>
        <begin position="52"/>
        <end position="72"/>
    </location>
</feature>
<reference evidence="7" key="1">
    <citation type="journal article" date="2019" name="Int. J. Syst. Evol. Microbiol.">
        <title>The Global Catalogue of Microorganisms (GCM) 10K type strain sequencing project: providing services to taxonomists for standard genome sequencing and annotation.</title>
        <authorList>
            <consortium name="The Broad Institute Genomics Platform"/>
            <consortium name="The Broad Institute Genome Sequencing Center for Infectious Disease"/>
            <person name="Wu L."/>
            <person name="Ma J."/>
        </authorList>
    </citation>
    <scope>NUCLEOTIDE SEQUENCE [LARGE SCALE GENOMIC DNA]</scope>
    <source>
        <strain evidence="7">KCTC 52141</strain>
    </source>
</reference>
<comment type="caution">
    <text evidence="6">The sequence shown here is derived from an EMBL/GenBank/DDBJ whole genome shotgun (WGS) entry which is preliminary data.</text>
</comment>
<dbReference type="Pfam" id="PF00512">
    <property type="entry name" value="HisKA"/>
    <property type="match status" value="1"/>
</dbReference>
<keyword evidence="6" id="KW-0808">Transferase</keyword>
<dbReference type="InterPro" id="IPR003594">
    <property type="entry name" value="HATPase_dom"/>
</dbReference>
<dbReference type="Pfam" id="PF25323">
    <property type="entry name" value="6TM_PilS"/>
    <property type="match status" value="1"/>
</dbReference>
<evidence type="ECO:0000256" key="2">
    <source>
        <dbReference type="ARBA" id="ARBA00012438"/>
    </source>
</evidence>
<dbReference type="EMBL" id="JBHRTL010000031">
    <property type="protein sequence ID" value="MFC3156778.1"/>
    <property type="molecule type" value="Genomic_DNA"/>
</dbReference>
<protein>
    <recommendedName>
        <fullName evidence="2">histidine kinase</fullName>
        <ecNumber evidence="2">2.7.13.3</ecNumber>
    </recommendedName>
</protein>
<dbReference type="PROSITE" id="PS50109">
    <property type="entry name" value="HIS_KIN"/>
    <property type="match status" value="1"/>
</dbReference>
<feature type="transmembrane region" description="Helical" evidence="4">
    <location>
        <begin position="156"/>
        <end position="177"/>
    </location>
</feature>
<evidence type="ECO:0000256" key="3">
    <source>
        <dbReference type="ARBA" id="ARBA00022553"/>
    </source>
</evidence>
<dbReference type="PRINTS" id="PR00344">
    <property type="entry name" value="BCTRLSENSOR"/>
</dbReference>
<dbReference type="InterPro" id="IPR003661">
    <property type="entry name" value="HisK_dim/P_dom"/>
</dbReference>
<dbReference type="RefSeq" id="WP_382418164.1">
    <property type="nucleotide sequence ID" value="NZ_AP031500.1"/>
</dbReference>
<dbReference type="Gene3D" id="3.30.450.20">
    <property type="entry name" value="PAS domain"/>
    <property type="match status" value="1"/>
</dbReference>
<evidence type="ECO:0000313" key="7">
    <source>
        <dbReference type="Proteomes" id="UP001595548"/>
    </source>
</evidence>
<keyword evidence="7" id="KW-1185">Reference proteome</keyword>
<dbReference type="Pfam" id="PF02518">
    <property type="entry name" value="HATPase_c"/>
    <property type="match status" value="1"/>
</dbReference>
<dbReference type="SMART" id="SM00388">
    <property type="entry name" value="HisKA"/>
    <property type="match status" value="1"/>
</dbReference>
<dbReference type="Gene3D" id="3.30.565.10">
    <property type="entry name" value="Histidine kinase-like ATPase, C-terminal domain"/>
    <property type="match status" value="1"/>
</dbReference>
<keyword evidence="4" id="KW-0812">Transmembrane</keyword>
<dbReference type="Gene3D" id="1.10.287.130">
    <property type="match status" value="1"/>
</dbReference>
<proteinExistence type="predicted"/>